<evidence type="ECO:0000256" key="5">
    <source>
        <dbReference type="SAM" id="MobiDB-lite"/>
    </source>
</evidence>
<evidence type="ECO:0000313" key="8">
    <source>
        <dbReference type="EMBL" id="RRJ85286.1"/>
    </source>
</evidence>
<feature type="region of interest" description="Disordered" evidence="5">
    <location>
        <begin position="139"/>
        <end position="163"/>
    </location>
</feature>
<evidence type="ECO:0000313" key="9">
    <source>
        <dbReference type="Proteomes" id="UP000280792"/>
    </source>
</evidence>
<keyword evidence="1 4" id="KW-0349">Heme</keyword>
<feature type="signal peptide" evidence="6">
    <location>
        <begin position="1"/>
        <end position="35"/>
    </location>
</feature>
<evidence type="ECO:0000256" key="2">
    <source>
        <dbReference type="ARBA" id="ARBA00022723"/>
    </source>
</evidence>
<dbReference type="PANTHER" id="PTHR33751:SF1">
    <property type="entry name" value="CBB3-TYPE CYTOCHROME C OXIDASE SUBUNIT FIXP"/>
    <property type="match status" value="1"/>
</dbReference>
<dbReference type="Proteomes" id="UP000280792">
    <property type="component" value="Unassembled WGS sequence"/>
</dbReference>
<comment type="caution">
    <text evidence="8">The sequence shown here is derived from an EMBL/GenBank/DDBJ whole genome shotgun (WGS) entry which is preliminary data.</text>
</comment>
<dbReference type="GO" id="GO:0009055">
    <property type="term" value="F:electron transfer activity"/>
    <property type="evidence" value="ECO:0007669"/>
    <property type="project" value="InterPro"/>
</dbReference>
<keyword evidence="3 4" id="KW-0408">Iron</keyword>
<dbReference type="InterPro" id="IPR050597">
    <property type="entry name" value="Cytochrome_c_Oxidase_Subunit"/>
</dbReference>
<organism evidence="8 9">
    <name type="scientific">Aestuariirhabdus litorea</name>
    <dbReference type="NCBI Taxonomy" id="2528527"/>
    <lineage>
        <taxon>Bacteria</taxon>
        <taxon>Pseudomonadati</taxon>
        <taxon>Pseudomonadota</taxon>
        <taxon>Gammaproteobacteria</taxon>
        <taxon>Oceanospirillales</taxon>
        <taxon>Aestuariirhabdaceae</taxon>
        <taxon>Aestuariirhabdus</taxon>
    </lineage>
</organism>
<dbReference type="PANTHER" id="PTHR33751">
    <property type="entry name" value="CBB3-TYPE CYTOCHROME C OXIDASE SUBUNIT FIXP"/>
    <property type="match status" value="1"/>
</dbReference>
<sequence length="301" mass="33030">MLRMNIPNRETMSYPRPLLIAAITGCIGVSQPLSAADSHTADSMDGHTIYQNYCSVCHGDKGNGQSRATGGLSVPPRDFTSLQSAQELTRERMIFSISYGRPNTPMTSWINRLGEERIEIVVDYIRNTFMPLDQLAANRATDESTPAGHDDHSAMGPMDGGDNDHSSGAIGEEHEHEFKVADMSLGMPMGLEGKAAWGKLFYDSTCANCHGTEGDGNGPRSTFIFPKPRDFHHPAAQQQLNRPHLFDAIAQGSHGSEMPAWDKVLTYQEVAHVTEYVFTAFIRPDLAEDAEGALQSEHSKH</sequence>
<feature type="domain" description="Cytochrome c" evidence="7">
    <location>
        <begin position="193"/>
        <end position="281"/>
    </location>
</feature>
<evidence type="ECO:0000256" key="4">
    <source>
        <dbReference type="PROSITE-ProRule" id="PRU00433"/>
    </source>
</evidence>
<keyword evidence="2 4" id="KW-0479">Metal-binding</keyword>
<keyword evidence="6" id="KW-0732">Signal</keyword>
<gene>
    <name evidence="8" type="ORF">D0544_09550</name>
</gene>
<evidence type="ECO:0000256" key="1">
    <source>
        <dbReference type="ARBA" id="ARBA00022617"/>
    </source>
</evidence>
<name>A0A3P3VUI9_9GAMM</name>
<dbReference type="SUPFAM" id="SSF46626">
    <property type="entry name" value="Cytochrome c"/>
    <property type="match status" value="2"/>
</dbReference>
<keyword evidence="9" id="KW-1185">Reference proteome</keyword>
<evidence type="ECO:0000256" key="6">
    <source>
        <dbReference type="SAM" id="SignalP"/>
    </source>
</evidence>
<dbReference type="Pfam" id="PF13442">
    <property type="entry name" value="Cytochrome_CBB3"/>
    <property type="match status" value="2"/>
</dbReference>
<dbReference type="GO" id="GO:0046872">
    <property type="term" value="F:metal ion binding"/>
    <property type="evidence" value="ECO:0007669"/>
    <property type="project" value="UniProtKB-KW"/>
</dbReference>
<dbReference type="AlphaFoldDB" id="A0A3P3VUI9"/>
<reference evidence="8 9" key="2">
    <citation type="submission" date="2018-12" db="EMBL/GenBank/DDBJ databases">
        <title>Simiduia agarivorans gen. nov., sp. nov., a marine, agarolytic bacterium isolated from shallow coastal water from Keelung, Taiwan.</title>
        <authorList>
            <person name="Shieh W.Y."/>
        </authorList>
    </citation>
    <scope>NUCLEOTIDE SEQUENCE [LARGE SCALE GENOMIC DNA]</scope>
    <source>
        <strain evidence="8 9">GTF-13</strain>
    </source>
</reference>
<proteinExistence type="predicted"/>
<dbReference type="InterPro" id="IPR036909">
    <property type="entry name" value="Cyt_c-like_dom_sf"/>
</dbReference>
<dbReference type="EMBL" id="QWEZ01000001">
    <property type="protein sequence ID" value="RRJ85286.1"/>
    <property type="molecule type" value="Genomic_DNA"/>
</dbReference>
<dbReference type="PROSITE" id="PS51007">
    <property type="entry name" value="CYTC"/>
    <property type="match status" value="2"/>
</dbReference>
<dbReference type="Gene3D" id="1.10.760.10">
    <property type="entry name" value="Cytochrome c-like domain"/>
    <property type="match status" value="2"/>
</dbReference>
<evidence type="ECO:0000259" key="7">
    <source>
        <dbReference type="PROSITE" id="PS51007"/>
    </source>
</evidence>
<dbReference type="GO" id="GO:0020037">
    <property type="term" value="F:heme binding"/>
    <property type="evidence" value="ECO:0007669"/>
    <property type="project" value="InterPro"/>
</dbReference>
<evidence type="ECO:0000256" key="3">
    <source>
        <dbReference type="ARBA" id="ARBA00023004"/>
    </source>
</evidence>
<dbReference type="InterPro" id="IPR009056">
    <property type="entry name" value="Cyt_c-like_dom"/>
</dbReference>
<reference evidence="8 9" key="1">
    <citation type="submission" date="2018-08" db="EMBL/GenBank/DDBJ databases">
        <authorList>
            <person name="Khan S.A."/>
        </authorList>
    </citation>
    <scope>NUCLEOTIDE SEQUENCE [LARGE SCALE GENOMIC DNA]</scope>
    <source>
        <strain evidence="8 9">GTF-13</strain>
    </source>
</reference>
<accession>A0A3P3VUI9</accession>
<feature type="chain" id="PRO_5017961969" evidence="6">
    <location>
        <begin position="36"/>
        <end position="301"/>
    </location>
</feature>
<feature type="domain" description="Cytochrome c" evidence="7">
    <location>
        <begin position="41"/>
        <end position="129"/>
    </location>
</feature>
<protein>
    <submittedName>
        <fullName evidence="8">Cytochrome c</fullName>
    </submittedName>
</protein>